<feature type="transmembrane region" description="Helical" evidence="6">
    <location>
        <begin position="212"/>
        <end position="234"/>
    </location>
</feature>
<accession>A0ABN6F217</accession>
<reference evidence="8 9" key="1">
    <citation type="submission" date="2021-02" db="EMBL/GenBank/DDBJ databases">
        <title>Complete genome of Desulfoluna sp. strain ASN36.</title>
        <authorList>
            <person name="Takahashi A."/>
            <person name="Kojima H."/>
            <person name="Fukui M."/>
        </authorList>
    </citation>
    <scope>NUCLEOTIDE SEQUENCE [LARGE SCALE GENOMIC DNA]</scope>
    <source>
        <strain evidence="8 9">ASN36</strain>
    </source>
</reference>
<gene>
    <name evidence="8" type="ORF">DSLASN_07560</name>
</gene>
<proteinExistence type="inferred from homology"/>
<dbReference type="InterPro" id="IPR051204">
    <property type="entry name" value="ABC_transp_perm/SBD"/>
</dbReference>
<feature type="transmembrane region" description="Helical" evidence="6">
    <location>
        <begin position="111"/>
        <end position="129"/>
    </location>
</feature>
<dbReference type="InterPro" id="IPR000515">
    <property type="entry name" value="MetI-like"/>
</dbReference>
<evidence type="ECO:0000256" key="4">
    <source>
        <dbReference type="ARBA" id="ARBA00022989"/>
    </source>
</evidence>
<feature type="transmembrane region" description="Helical" evidence="6">
    <location>
        <begin position="82"/>
        <end position="105"/>
    </location>
</feature>
<comment type="similarity">
    <text evidence="6">Belongs to the binding-protein-dependent transport system permease family.</text>
</comment>
<evidence type="ECO:0000256" key="1">
    <source>
        <dbReference type="ARBA" id="ARBA00004651"/>
    </source>
</evidence>
<keyword evidence="3 6" id="KW-0812">Transmembrane</keyword>
<dbReference type="Proteomes" id="UP001320148">
    <property type="component" value="Chromosome"/>
</dbReference>
<protein>
    <submittedName>
        <fullName evidence="8">ABC transporter permease</fullName>
    </submittedName>
</protein>
<feature type="transmembrane region" description="Helical" evidence="6">
    <location>
        <begin position="172"/>
        <end position="192"/>
    </location>
</feature>
<feature type="domain" description="ABC transmembrane type-1" evidence="7">
    <location>
        <begin position="45"/>
        <end position="226"/>
    </location>
</feature>
<dbReference type="SUPFAM" id="SSF161098">
    <property type="entry name" value="MetI-like"/>
    <property type="match status" value="1"/>
</dbReference>
<evidence type="ECO:0000256" key="6">
    <source>
        <dbReference type="RuleBase" id="RU363032"/>
    </source>
</evidence>
<keyword evidence="9" id="KW-1185">Reference proteome</keyword>
<sequence length="244" mass="25774">MTFALKIYRYALFGLLFFFGIKAQQIGLVEYLSDPFEMEYVLELVRQHLILVGSSMLMATVIGLSAGILLTRDRVKKYTSSVMYVLSLGQTIPSLAVIALSLSVLGIGTKPAIFALTLYSILPIARNTLAGIQAVPAGMTDAARGIGLTPFQTLLSVELPNAASVILTGFRIALVINVGSAPLGFLVGAGGLGDLIFTGIDMMMPVKLLAGAIPTTLLALIGDYACELLGLALIPKGVRIQNGK</sequence>
<keyword evidence="4 6" id="KW-1133">Transmembrane helix</keyword>
<evidence type="ECO:0000259" key="7">
    <source>
        <dbReference type="PROSITE" id="PS50928"/>
    </source>
</evidence>
<keyword evidence="2 6" id="KW-0813">Transport</keyword>
<comment type="subcellular location">
    <subcellularLocation>
        <location evidence="1 6">Cell membrane</location>
        <topology evidence="1 6">Multi-pass membrane protein</topology>
    </subcellularLocation>
</comment>
<evidence type="ECO:0000313" key="9">
    <source>
        <dbReference type="Proteomes" id="UP001320148"/>
    </source>
</evidence>
<keyword evidence="5 6" id="KW-0472">Membrane</keyword>
<evidence type="ECO:0000256" key="3">
    <source>
        <dbReference type="ARBA" id="ARBA00022692"/>
    </source>
</evidence>
<feature type="transmembrane region" description="Helical" evidence="6">
    <location>
        <begin position="47"/>
        <end position="70"/>
    </location>
</feature>
<dbReference type="InterPro" id="IPR035906">
    <property type="entry name" value="MetI-like_sf"/>
</dbReference>
<dbReference type="EMBL" id="AP024488">
    <property type="protein sequence ID" value="BCS95124.1"/>
    <property type="molecule type" value="Genomic_DNA"/>
</dbReference>
<dbReference type="CDD" id="cd06261">
    <property type="entry name" value="TM_PBP2"/>
    <property type="match status" value="1"/>
</dbReference>
<evidence type="ECO:0000256" key="2">
    <source>
        <dbReference type="ARBA" id="ARBA00022448"/>
    </source>
</evidence>
<dbReference type="PANTHER" id="PTHR30177:SF4">
    <property type="entry name" value="OSMOPROTECTANT IMPORT PERMEASE PROTEIN OSMW"/>
    <property type="match status" value="1"/>
</dbReference>
<dbReference type="PANTHER" id="PTHR30177">
    <property type="entry name" value="GLYCINE BETAINE/L-PROLINE TRANSPORT SYSTEM PERMEASE PROTEIN PROW"/>
    <property type="match status" value="1"/>
</dbReference>
<dbReference type="Pfam" id="PF00528">
    <property type="entry name" value="BPD_transp_1"/>
    <property type="match status" value="1"/>
</dbReference>
<evidence type="ECO:0000313" key="8">
    <source>
        <dbReference type="EMBL" id="BCS95124.1"/>
    </source>
</evidence>
<evidence type="ECO:0000256" key="5">
    <source>
        <dbReference type="ARBA" id="ARBA00023136"/>
    </source>
</evidence>
<name>A0ABN6F217_9BACT</name>
<organism evidence="8 9">
    <name type="scientific">Desulfoluna limicola</name>
    <dbReference type="NCBI Taxonomy" id="2810562"/>
    <lineage>
        <taxon>Bacteria</taxon>
        <taxon>Pseudomonadati</taxon>
        <taxon>Thermodesulfobacteriota</taxon>
        <taxon>Desulfobacteria</taxon>
        <taxon>Desulfobacterales</taxon>
        <taxon>Desulfolunaceae</taxon>
        <taxon>Desulfoluna</taxon>
    </lineage>
</organism>
<dbReference type="Gene3D" id="1.10.3720.10">
    <property type="entry name" value="MetI-like"/>
    <property type="match status" value="1"/>
</dbReference>
<dbReference type="RefSeq" id="WP_236891408.1">
    <property type="nucleotide sequence ID" value="NZ_AP024488.1"/>
</dbReference>
<dbReference type="PROSITE" id="PS50928">
    <property type="entry name" value="ABC_TM1"/>
    <property type="match status" value="1"/>
</dbReference>